<protein>
    <recommendedName>
        <fullName evidence="2">BRCT domain-containing protein</fullName>
    </recommendedName>
</protein>
<sequence length="460" mass="51584">MLFNDTACFSIRVPKETIQTWLTHGGRIYSGGTSPAASYFFAVSREDEWTSILCRRSIVVIHASWILHCVAHSFRVPIVGYVLDDGFDAGPPFSRTGIQDHILTSVVCPRYPQRVSHSSVPQSQPQTHLCRIPPNVLQKRKRQRDSLPYPNALHYDSESGHSLPRRPRKRRMLSLKLSSSSTETLSDIAITEAHDSAVTTNHGVRSTRVVTPDICIVNTPPDDHTLSAPRDLTPPFKAVSKYQSQGPSLHCSLRNDHGHEKAVDTDCAYEHTPEYTLTANDTSSVTYLKDSPPVLAIDFTRLQFPSRNRSRFPLLHLEPVAATAKVRSREDGESSTGPVASNHTLKQFAQDVPPATQQPGNSMVPGTCSSENHENTETVSPVTRRGTRVGSSSSPRRLDEAIDSRRDTVTYHMDQLIRTRKRATARDDVRFATLWESNAMWKGMRFWHENVKKPTWNADM</sequence>
<gene>
    <name evidence="3" type="ORF">HD556DRAFT_1539108</name>
</gene>
<keyword evidence="4" id="KW-1185">Reference proteome</keyword>
<feature type="compositionally biased region" description="Low complexity" evidence="1">
    <location>
        <begin position="115"/>
        <end position="126"/>
    </location>
</feature>
<dbReference type="GeneID" id="64603468"/>
<evidence type="ECO:0000313" key="3">
    <source>
        <dbReference type="EMBL" id="KAG1787482.1"/>
    </source>
</evidence>
<proteinExistence type="predicted"/>
<name>A0A9P7ADZ0_9AGAM</name>
<dbReference type="EMBL" id="JABBWE010000078">
    <property type="protein sequence ID" value="KAG1787482.1"/>
    <property type="molecule type" value="Genomic_DNA"/>
</dbReference>
<feature type="region of interest" description="Disordered" evidence="1">
    <location>
        <begin position="323"/>
        <end position="403"/>
    </location>
</feature>
<dbReference type="AlphaFoldDB" id="A0A9P7ADZ0"/>
<reference evidence="3" key="1">
    <citation type="journal article" date="2020" name="New Phytol.">
        <title>Comparative genomics reveals dynamic genome evolution in host specialist ectomycorrhizal fungi.</title>
        <authorList>
            <person name="Lofgren L.A."/>
            <person name="Nguyen N.H."/>
            <person name="Vilgalys R."/>
            <person name="Ruytinx J."/>
            <person name="Liao H.L."/>
            <person name="Branco S."/>
            <person name="Kuo A."/>
            <person name="LaButti K."/>
            <person name="Lipzen A."/>
            <person name="Andreopoulos W."/>
            <person name="Pangilinan J."/>
            <person name="Riley R."/>
            <person name="Hundley H."/>
            <person name="Na H."/>
            <person name="Barry K."/>
            <person name="Grigoriev I.V."/>
            <person name="Stajich J.E."/>
            <person name="Kennedy P.G."/>
        </authorList>
    </citation>
    <scope>NUCLEOTIDE SEQUENCE</scope>
    <source>
        <strain evidence="3">S12</strain>
    </source>
</reference>
<accession>A0A9P7ADZ0</accession>
<feature type="domain" description="BRCT" evidence="2">
    <location>
        <begin position="24"/>
        <end position="83"/>
    </location>
</feature>
<dbReference type="InterPro" id="IPR001357">
    <property type="entry name" value="BRCT_dom"/>
</dbReference>
<evidence type="ECO:0000313" key="4">
    <source>
        <dbReference type="Proteomes" id="UP000719766"/>
    </source>
</evidence>
<comment type="caution">
    <text evidence="3">The sequence shown here is derived from an EMBL/GenBank/DDBJ whole genome shotgun (WGS) entry which is preliminary data.</text>
</comment>
<dbReference type="OrthoDB" id="2628440at2759"/>
<evidence type="ECO:0000259" key="2">
    <source>
        <dbReference type="PROSITE" id="PS50172"/>
    </source>
</evidence>
<evidence type="ECO:0000256" key="1">
    <source>
        <dbReference type="SAM" id="MobiDB-lite"/>
    </source>
</evidence>
<dbReference type="RefSeq" id="XP_041154828.1">
    <property type="nucleotide sequence ID" value="XM_041309704.1"/>
</dbReference>
<feature type="compositionally biased region" description="Basic residues" evidence="1">
    <location>
        <begin position="163"/>
        <end position="173"/>
    </location>
</feature>
<dbReference type="Proteomes" id="UP000719766">
    <property type="component" value="Unassembled WGS sequence"/>
</dbReference>
<feature type="region of interest" description="Disordered" evidence="1">
    <location>
        <begin position="115"/>
        <end position="178"/>
    </location>
</feature>
<feature type="compositionally biased region" description="Low complexity" evidence="1">
    <location>
        <begin position="382"/>
        <end position="395"/>
    </location>
</feature>
<feature type="compositionally biased region" description="Polar residues" evidence="1">
    <location>
        <begin position="334"/>
        <end position="347"/>
    </location>
</feature>
<organism evidence="3 4">
    <name type="scientific">Suillus plorans</name>
    <dbReference type="NCBI Taxonomy" id="116603"/>
    <lineage>
        <taxon>Eukaryota</taxon>
        <taxon>Fungi</taxon>
        <taxon>Dikarya</taxon>
        <taxon>Basidiomycota</taxon>
        <taxon>Agaricomycotina</taxon>
        <taxon>Agaricomycetes</taxon>
        <taxon>Agaricomycetidae</taxon>
        <taxon>Boletales</taxon>
        <taxon>Suillineae</taxon>
        <taxon>Suillaceae</taxon>
        <taxon>Suillus</taxon>
    </lineage>
</organism>
<dbReference type="PROSITE" id="PS50172">
    <property type="entry name" value="BRCT"/>
    <property type="match status" value="1"/>
</dbReference>